<dbReference type="Proteomes" id="UP000234323">
    <property type="component" value="Unassembled WGS sequence"/>
</dbReference>
<evidence type="ECO:0000313" key="2">
    <source>
        <dbReference type="Proteomes" id="UP000234323"/>
    </source>
</evidence>
<name>A0A2I1G5F4_9GLOM</name>
<dbReference type="AlphaFoldDB" id="A0A2I1G5F4"/>
<keyword evidence="2" id="KW-1185">Reference proteome</keyword>
<reference evidence="1 2" key="1">
    <citation type="submission" date="2015-10" db="EMBL/GenBank/DDBJ databases">
        <title>Genome analyses suggest a sexual origin of heterokaryosis in a supposedly ancient asexual fungus.</title>
        <authorList>
            <person name="Ropars J."/>
            <person name="Sedzielewska K."/>
            <person name="Noel J."/>
            <person name="Charron P."/>
            <person name="Farinelli L."/>
            <person name="Marton T."/>
            <person name="Kruger M."/>
            <person name="Pelin A."/>
            <person name="Brachmann A."/>
            <person name="Corradi N."/>
        </authorList>
    </citation>
    <scope>NUCLEOTIDE SEQUENCE [LARGE SCALE GENOMIC DNA]</scope>
    <source>
        <strain evidence="1 2">A4</strain>
    </source>
</reference>
<sequence length="65" mass="7246">MSANLFTLSLKDFFLIHFIFSEGHLLPSASKASRDFSEELKCLFLCVRNPPKCALEETATVNIGP</sequence>
<protein>
    <submittedName>
        <fullName evidence="1">Uncharacterized protein</fullName>
    </submittedName>
</protein>
<dbReference type="EMBL" id="LLXI01000167">
    <property type="protein sequence ID" value="PKY41816.1"/>
    <property type="molecule type" value="Genomic_DNA"/>
</dbReference>
<gene>
    <name evidence="1" type="ORF">RhiirA4_455480</name>
</gene>
<evidence type="ECO:0000313" key="1">
    <source>
        <dbReference type="EMBL" id="PKY41816.1"/>
    </source>
</evidence>
<organism evidence="1 2">
    <name type="scientific">Rhizophagus irregularis</name>
    <dbReference type="NCBI Taxonomy" id="588596"/>
    <lineage>
        <taxon>Eukaryota</taxon>
        <taxon>Fungi</taxon>
        <taxon>Fungi incertae sedis</taxon>
        <taxon>Mucoromycota</taxon>
        <taxon>Glomeromycotina</taxon>
        <taxon>Glomeromycetes</taxon>
        <taxon>Glomerales</taxon>
        <taxon>Glomeraceae</taxon>
        <taxon>Rhizophagus</taxon>
    </lineage>
</organism>
<proteinExistence type="predicted"/>
<accession>A0A2I1G5F4</accession>
<comment type="caution">
    <text evidence="1">The sequence shown here is derived from an EMBL/GenBank/DDBJ whole genome shotgun (WGS) entry which is preliminary data.</text>
</comment>